<keyword evidence="2" id="KW-1185">Reference proteome</keyword>
<dbReference type="PROSITE" id="PS51257">
    <property type="entry name" value="PROKAR_LIPOPROTEIN"/>
    <property type="match status" value="1"/>
</dbReference>
<protein>
    <submittedName>
        <fullName evidence="1">Putative outer membrane spanin subunit</fullName>
    </submittedName>
</protein>
<dbReference type="KEGG" id="vg:19592938"/>
<dbReference type="RefSeq" id="YP_008869259.1">
    <property type="nucleotide sequence ID" value="NC_021342.2"/>
</dbReference>
<dbReference type="OrthoDB" id="22590at10239"/>
<proteinExistence type="predicted"/>
<accession>N0DP82</accession>
<evidence type="ECO:0000313" key="1">
    <source>
        <dbReference type="EMBL" id="BAN16856.2"/>
    </source>
</evidence>
<dbReference type="Proteomes" id="UP000012997">
    <property type="component" value="Segment"/>
</dbReference>
<reference evidence="1 2" key="1">
    <citation type="journal article" date="2014" name="Genome Announc.">
        <title>Complete Genome Sequence of the Edwardsiella ictaluri-Specific Bacteriophage PEi21, Isolated from River Water in Japan.</title>
        <authorList>
            <person name="Yasuike M."/>
            <person name="Kai W."/>
            <person name="Nakamura Y."/>
            <person name="Fujiwara A."/>
            <person name="Kawato Y."/>
            <person name="Hassan E.S."/>
            <person name="Mahmoud M.M."/>
            <person name="Nagai S."/>
            <person name="Kobayashi T."/>
            <person name="Ototake M."/>
            <person name="Nakai T."/>
        </authorList>
    </citation>
    <scope>NUCLEOTIDE SEQUENCE [LARGE SCALE GENOMIC DNA]</scope>
</reference>
<dbReference type="EMBL" id="AP013057">
    <property type="protein sequence ID" value="BAN16856.2"/>
    <property type="molecule type" value="Genomic_DNA"/>
</dbReference>
<sequence length="85" mass="9449">MSIVSKLLLCGIVCAIAGCSNSTTRHSDCPTVSSDLLVPPRKLESTHNDPERAAWVIPWNAEALLADRSRLERWQAWYNATRKGL</sequence>
<evidence type="ECO:0000313" key="2">
    <source>
        <dbReference type="Proteomes" id="UP000012997"/>
    </source>
</evidence>
<dbReference type="GeneID" id="19592938"/>
<name>N0DP82_9CAUD</name>
<organism evidence="1 2">
    <name type="scientific">Edwardsiella phage PEi21</name>
    <dbReference type="NCBI Taxonomy" id="1325372"/>
    <lineage>
        <taxon>Viruses</taxon>
        <taxon>Duplodnaviria</taxon>
        <taxon>Heunggongvirae</taxon>
        <taxon>Uroviricota</taxon>
        <taxon>Caudoviricetes</taxon>
        <taxon>Yokohamavirus</taxon>
        <taxon>Yokohamavirus PEi21</taxon>
    </lineage>
</organism>